<evidence type="ECO:0000256" key="2">
    <source>
        <dbReference type="ARBA" id="ARBA00022801"/>
    </source>
</evidence>
<dbReference type="KEGG" id="spzr:G5C33_00095"/>
<proteinExistence type="inferred from homology"/>
<dbReference type="PROSITE" id="PS51462">
    <property type="entry name" value="NUDIX"/>
    <property type="match status" value="1"/>
</dbReference>
<dbReference type="InterPro" id="IPR000086">
    <property type="entry name" value="NUDIX_hydrolase_dom"/>
</dbReference>
<dbReference type="RefSeq" id="WP_165325350.1">
    <property type="nucleotide sequence ID" value="NZ_CP049109.1"/>
</dbReference>
<sequence length="139" mass="14976">MTRHVAPTIRIAAALIDDGEGHILLVRKAGSHCFMLPGGKIEPGESPAAALIRELREELGLAIDESAPRLLGRFRATAANEPGHIVEGDIHHLRLARFAAAPGAEIAEARWVTPEAARDLPLANLLRDHALPLFARLAR</sequence>
<evidence type="ECO:0000256" key="3">
    <source>
        <dbReference type="RuleBase" id="RU003476"/>
    </source>
</evidence>
<dbReference type="Proteomes" id="UP000501568">
    <property type="component" value="Chromosome"/>
</dbReference>
<keyword evidence="2 3" id="KW-0378">Hydrolase</keyword>
<evidence type="ECO:0000313" key="6">
    <source>
        <dbReference type="Proteomes" id="UP000501568"/>
    </source>
</evidence>
<dbReference type="InterPro" id="IPR020476">
    <property type="entry name" value="Nudix_hydrolase"/>
</dbReference>
<dbReference type="InterPro" id="IPR015797">
    <property type="entry name" value="NUDIX_hydrolase-like_dom_sf"/>
</dbReference>
<dbReference type="Pfam" id="PF00293">
    <property type="entry name" value="NUDIX"/>
    <property type="match status" value="1"/>
</dbReference>
<keyword evidence="6" id="KW-1185">Reference proteome</keyword>
<dbReference type="PANTHER" id="PTHR43046:SF2">
    <property type="entry name" value="8-OXO-DGTP DIPHOSPHATASE-RELATED"/>
    <property type="match status" value="1"/>
</dbReference>
<dbReference type="GO" id="GO:0016787">
    <property type="term" value="F:hydrolase activity"/>
    <property type="evidence" value="ECO:0007669"/>
    <property type="project" value="UniProtKB-KW"/>
</dbReference>
<evidence type="ECO:0000313" key="5">
    <source>
        <dbReference type="EMBL" id="QIG78351.1"/>
    </source>
</evidence>
<evidence type="ECO:0000256" key="1">
    <source>
        <dbReference type="ARBA" id="ARBA00001946"/>
    </source>
</evidence>
<dbReference type="PANTHER" id="PTHR43046">
    <property type="entry name" value="GDP-MANNOSE MANNOSYL HYDROLASE"/>
    <property type="match status" value="1"/>
</dbReference>
<reference evidence="5 6" key="1">
    <citation type="submission" date="2020-02" db="EMBL/GenBank/DDBJ databases">
        <authorList>
            <person name="Zheng R.K."/>
            <person name="Sun C.M."/>
        </authorList>
    </citation>
    <scope>NUCLEOTIDE SEQUENCE [LARGE SCALE GENOMIC DNA]</scope>
    <source>
        <strain evidence="6">zrk23</strain>
    </source>
</reference>
<dbReference type="PROSITE" id="PS00893">
    <property type="entry name" value="NUDIX_BOX"/>
    <property type="match status" value="1"/>
</dbReference>
<dbReference type="SUPFAM" id="SSF55811">
    <property type="entry name" value="Nudix"/>
    <property type="match status" value="1"/>
</dbReference>
<gene>
    <name evidence="5" type="ORF">G5C33_00095</name>
</gene>
<comment type="cofactor">
    <cofactor evidence="1">
        <name>Mg(2+)</name>
        <dbReference type="ChEBI" id="CHEBI:18420"/>
    </cofactor>
</comment>
<dbReference type="CDD" id="cd04690">
    <property type="entry name" value="NUDIX_Hydrolase"/>
    <property type="match status" value="1"/>
</dbReference>
<dbReference type="AlphaFoldDB" id="A0A6G6Y0I7"/>
<dbReference type="PRINTS" id="PR00502">
    <property type="entry name" value="NUDIXFAMILY"/>
</dbReference>
<dbReference type="InterPro" id="IPR020084">
    <property type="entry name" value="NUDIX_hydrolase_CS"/>
</dbReference>
<name>A0A6G6Y0I7_9SPHN</name>
<feature type="domain" description="Nudix hydrolase" evidence="4">
    <location>
        <begin position="7"/>
        <end position="135"/>
    </location>
</feature>
<dbReference type="EMBL" id="CP049109">
    <property type="protein sequence ID" value="QIG78351.1"/>
    <property type="molecule type" value="Genomic_DNA"/>
</dbReference>
<organism evidence="5 6">
    <name type="scientific">Stakelama tenebrarum</name>
    <dbReference type="NCBI Taxonomy" id="2711215"/>
    <lineage>
        <taxon>Bacteria</taxon>
        <taxon>Pseudomonadati</taxon>
        <taxon>Pseudomonadota</taxon>
        <taxon>Alphaproteobacteria</taxon>
        <taxon>Sphingomonadales</taxon>
        <taxon>Sphingomonadaceae</taxon>
        <taxon>Stakelama</taxon>
    </lineage>
</organism>
<evidence type="ECO:0000259" key="4">
    <source>
        <dbReference type="PROSITE" id="PS51462"/>
    </source>
</evidence>
<comment type="similarity">
    <text evidence="3">Belongs to the Nudix hydrolase family.</text>
</comment>
<accession>A0A6G6Y0I7</accession>
<dbReference type="Gene3D" id="3.90.79.10">
    <property type="entry name" value="Nucleoside Triphosphate Pyrophosphohydrolase"/>
    <property type="match status" value="1"/>
</dbReference>
<protein>
    <submittedName>
        <fullName evidence="5">NUDIX domain-containing protein</fullName>
    </submittedName>
</protein>